<dbReference type="Proteomes" id="UP000193719">
    <property type="component" value="Unassembled WGS sequence"/>
</dbReference>
<reference evidence="2 3" key="1">
    <citation type="submission" date="2016-08" db="EMBL/GenBank/DDBJ databases">
        <title>Genomes of anaerobic fungi encode conserved fungal cellulosomes for biomass hydrolysis.</title>
        <authorList>
            <consortium name="DOE Joint Genome Institute"/>
            <person name="Haitjema C.H."/>
            <person name="Gilmore S.P."/>
            <person name="Henske J.K."/>
            <person name="Solomon K.V."/>
            <person name="De Groot R."/>
            <person name="Kuo A."/>
            <person name="Mondo S.J."/>
            <person name="Salamov A.A."/>
            <person name="Labutti K."/>
            <person name="Zhao Z."/>
            <person name="Chiniquy J."/>
            <person name="Barry K."/>
            <person name="Brewer H.M."/>
            <person name="Purvine S.O."/>
            <person name="Wright A.T."/>
            <person name="Boxma B."/>
            <person name="Van Alen T."/>
            <person name="Hackstein J.H."/>
            <person name="Baker S.E."/>
            <person name="Grigoriev I.V."/>
            <person name="O'Malley M.A."/>
        </authorList>
    </citation>
    <scope>NUCLEOTIDE SEQUENCE [LARGE SCALE GENOMIC DNA]</scope>
    <source>
        <strain evidence="3">finn</strain>
    </source>
</reference>
<protein>
    <submittedName>
        <fullName evidence="2">Uncharacterized protein</fullName>
    </submittedName>
</protein>
<evidence type="ECO:0000313" key="3">
    <source>
        <dbReference type="Proteomes" id="UP000193719"/>
    </source>
</evidence>
<evidence type="ECO:0000256" key="1">
    <source>
        <dbReference type="SAM" id="Phobius"/>
    </source>
</evidence>
<feature type="transmembrane region" description="Helical" evidence="1">
    <location>
        <begin position="45"/>
        <end position="63"/>
    </location>
</feature>
<keyword evidence="1" id="KW-0472">Membrane</keyword>
<gene>
    <name evidence="2" type="ORF">BCR36DRAFT_405437</name>
</gene>
<dbReference type="OrthoDB" id="2146176at2759"/>
<sequence length="230" mass="27006">MDTETIKRARRKYLFNEDDNILYDDEEQEEIINALSEKNDKNNEIYSIAISIAFVILNLFFNFEIISKHFSFLSVFIILLSWLVVCCITTSFRQYTTHKYYVRIGDNDKDDDNYNSEEISTAKKPHFKKKYLEYFNILGKKMDFKRFDITNDEEVPNSPYFDIKNYISLGLSLLIIGLTIGFQNWWHINKLIPFVPLIMASVNLYASVIIDETTTEINSLKGYKSPYKGA</sequence>
<keyword evidence="3" id="KW-1185">Reference proteome</keyword>
<name>A0A1Y1V4G0_9FUNG</name>
<feature type="transmembrane region" description="Helical" evidence="1">
    <location>
        <begin position="69"/>
        <end position="92"/>
    </location>
</feature>
<dbReference type="AlphaFoldDB" id="A0A1Y1V4G0"/>
<comment type="caution">
    <text evidence="2">The sequence shown here is derived from an EMBL/GenBank/DDBJ whole genome shotgun (WGS) entry which is preliminary data.</text>
</comment>
<accession>A0A1Y1V4G0</accession>
<feature type="transmembrane region" description="Helical" evidence="1">
    <location>
        <begin position="191"/>
        <end position="210"/>
    </location>
</feature>
<keyword evidence="1" id="KW-0812">Transmembrane</keyword>
<feature type="transmembrane region" description="Helical" evidence="1">
    <location>
        <begin position="166"/>
        <end position="185"/>
    </location>
</feature>
<keyword evidence="1" id="KW-1133">Transmembrane helix</keyword>
<evidence type="ECO:0000313" key="2">
    <source>
        <dbReference type="EMBL" id="ORX47082.1"/>
    </source>
</evidence>
<dbReference type="EMBL" id="MCFH01000032">
    <property type="protein sequence ID" value="ORX47082.1"/>
    <property type="molecule type" value="Genomic_DNA"/>
</dbReference>
<reference evidence="2 3" key="2">
    <citation type="submission" date="2016-08" db="EMBL/GenBank/DDBJ databases">
        <title>Pervasive Adenine N6-methylation of Active Genes in Fungi.</title>
        <authorList>
            <consortium name="DOE Joint Genome Institute"/>
            <person name="Mondo S.J."/>
            <person name="Dannebaum R.O."/>
            <person name="Kuo R.C."/>
            <person name="Labutti K."/>
            <person name="Haridas S."/>
            <person name="Kuo A."/>
            <person name="Salamov A."/>
            <person name="Ahrendt S.R."/>
            <person name="Lipzen A."/>
            <person name="Sullivan W."/>
            <person name="Andreopoulos W.B."/>
            <person name="Clum A."/>
            <person name="Lindquist E."/>
            <person name="Daum C."/>
            <person name="Ramamoorthy G.K."/>
            <person name="Gryganskyi A."/>
            <person name="Culley D."/>
            <person name="Magnuson J.K."/>
            <person name="James T.Y."/>
            <person name="O'Malley M.A."/>
            <person name="Stajich J.E."/>
            <person name="Spatafora J.W."/>
            <person name="Visel A."/>
            <person name="Grigoriev I.V."/>
        </authorList>
    </citation>
    <scope>NUCLEOTIDE SEQUENCE [LARGE SCALE GENOMIC DNA]</scope>
    <source>
        <strain evidence="3">finn</strain>
    </source>
</reference>
<proteinExistence type="predicted"/>
<organism evidence="2 3">
    <name type="scientific">Piromyces finnis</name>
    <dbReference type="NCBI Taxonomy" id="1754191"/>
    <lineage>
        <taxon>Eukaryota</taxon>
        <taxon>Fungi</taxon>
        <taxon>Fungi incertae sedis</taxon>
        <taxon>Chytridiomycota</taxon>
        <taxon>Chytridiomycota incertae sedis</taxon>
        <taxon>Neocallimastigomycetes</taxon>
        <taxon>Neocallimastigales</taxon>
        <taxon>Neocallimastigaceae</taxon>
        <taxon>Piromyces</taxon>
    </lineage>
</organism>